<dbReference type="InterPro" id="IPR002018">
    <property type="entry name" value="CarbesteraseB"/>
</dbReference>
<gene>
    <name evidence="3" type="ORF">TELCIR_09285</name>
</gene>
<protein>
    <submittedName>
        <fullName evidence="3">Carboxylesterase</fullName>
    </submittedName>
</protein>
<feature type="region of interest" description="Disordered" evidence="1">
    <location>
        <begin position="326"/>
        <end position="451"/>
    </location>
</feature>
<dbReference type="PANTHER" id="PTHR45580:SF7">
    <property type="entry name" value="CARBOXYLESTERASE TYPE B DOMAIN-CONTAINING PROTEIN-RELATED"/>
    <property type="match status" value="1"/>
</dbReference>
<reference evidence="3 4" key="1">
    <citation type="submission" date="2015-09" db="EMBL/GenBank/DDBJ databases">
        <title>Draft genome of the parasitic nematode Teladorsagia circumcincta isolate WARC Sus (inbred).</title>
        <authorList>
            <person name="Mitreva M."/>
        </authorList>
    </citation>
    <scope>NUCLEOTIDE SEQUENCE [LARGE SCALE GENOMIC DNA]</scope>
    <source>
        <strain evidence="3 4">S</strain>
    </source>
</reference>
<organism evidence="3 4">
    <name type="scientific">Teladorsagia circumcincta</name>
    <name type="common">Brown stomach worm</name>
    <name type="synonym">Ostertagia circumcincta</name>
    <dbReference type="NCBI Taxonomy" id="45464"/>
    <lineage>
        <taxon>Eukaryota</taxon>
        <taxon>Metazoa</taxon>
        <taxon>Ecdysozoa</taxon>
        <taxon>Nematoda</taxon>
        <taxon>Chromadorea</taxon>
        <taxon>Rhabditida</taxon>
        <taxon>Rhabditina</taxon>
        <taxon>Rhabditomorpha</taxon>
        <taxon>Strongyloidea</taxon>
        <taxon>Trichostrongylidae</taxon>
        <taxon>Teladorsagia</taxon>
    </lineage>
</organism>
<evidence type="ECO:0000259" key="2">
    <source>
        <dbReference type="Pfam" id="PF00135"/>
    </source>
</evidence>
<dbReference type="PANTHER" id="PTHR45580">
    <property type="entry name" value="PROTEIN CBG05369"/>
    <property type="match status" value="1"/>
</dbReference>
<name>A0A2G9UHD9_TELCI</name>
<dbReference type="OrthoDB" id="19653at2759"/>
<evidence type="ECO:0000256" key="1">
    <source>
        <dbReference type="SAM" id="MobiDB-lite"/>
    </source>
</evidence>
<accession>A0A2G9UHD9</accession>
<feature type="compositionally biased region" description="Low complexity" evidence="1">
    <location>
        <begin position="14"/>
        <end position="25"/>
    </location>
</feature>
<dbReference type="AlphaFoldDB" id="A0A2G9UHD9"/>
<evidence type="ECO:0000313" key="3">
    <source>
        <dbReference type="EMBL" id="PIO68910.1"/>
    </source>
</evidence>
<evidence type="ECO:0000313" key="4">
    <source>
        <dbReference type="Proteomes" id="UP000230423"/>
    </source>
</evidence>
<keyword evidence="4" id="KW-1185">Reference proteome</keyword>
<dbReference type="SUPFAM" id="SSF53474">
    <property type="entry name" value="alpha/beta-Hydrolases"/>
    <property type="match status" value="1"/>
</dbReference>
<sequence>MAAVKTPPMPAPKKPAAAAPASKGGPAKKARRYCVVFVISAFRLGIFGVLEFADESVVPRNLPLYDIIAGLEMVHSEVEAFGGDPKRVTLMGHSQGGSIVVVFTVSSIIDPDHRLFQQVLALSPAINYRIRSNMIDITWRLAHEAGCTTSRFRPDRSAPSEDANAVACLRKVDALELLAKQRSLEERGMLMDGIVYGPPFVNEDLPIEDFVMESSARPMICTLTRFEFDMWKTEKTDDVGSFLRVSHPEQVREKYFYDMSFKDWLPFDPSKRNYYSVEANFEKGIFPSNKMDYHSEIVDYWLHNMTEFDESLSRELLRKKIPLQRKKEAPALKEEAPAPKKEDPAPKGEAPVPKKEDLAPKGEAPAPKKEDPAPKGEAPAPRKEATAQKKEATAPKEEAPAPKKENPAPKEEAPAPRKEATAQKKEATAPKEEAPAPKKENPAPKEEAPCS</sequence>
<dbReference type="Pfam" id="PF00135">
    <property type="entry name" value="COesterase"/>
    <property type="match status" value="1"/>
</dbReference>
<feature type="domain" description="Carboxylesterase type B" evidence="2">
    <location>
        <begin position="30"/>
        <end position="264"/>
    </location>
</feature>
<dbReference type="InterPro" id="IPR029058">
    <property type="entry name" value="AB_hydrolase_fold"/>
</dbReference>
<dbReference type="Proteomes" id="UP000230423">
    <property type="component" value="Unassembled WGS sequence"/>
</dbReference>
<proteinExistence type="predicted"/>
<dbReference type="EMBL" id="KZ346862">
    <property type="protein sequence ID" value="PIO68910.1"/>
    <property type="molecule type" value="Genomic_DNA"/>
</dbReference>
<feature type="region of interest" description="Disordered" evidence="1">
    <location>
        <begin position="1"/>
        <end position="26"/>
    </location>
</feature>
<dbReference type="Gene3D" id="3.40.50.1820">
    <property type="entry name" value="alpha/beta hydrolase"/>
    <property type="match status" value="1"/>
</dbReference>